<comment type="caution">
    <text evidence="3">The sequence shown here is derived from an EMBL/GenBank/DDBJ whole genome shotgun (WGS) entry which is preliminary data.</text>
</comment>
<evidence type="ECO:0000313" key="3">
    <source>
        <dbReference type="EMBL" id="MFC0266865.1"/>
    </source>
</evidence>
<sequence length="283" mass="30392">MHVLARHTLIAAALLLVLGGCVHGNTEGASVPDSAGSAAVTPQALSAPLTITPHSRTLTAPDCEGVDEACGRIEADWLTFDNSTALSEALMQRLLRMAAPMSDAPSEESATPATLDAFAADFFNQSLQANAGNTSPRPWQADLEAQQIARHDDLVVLALNSWVYTGGAHGMPITNFMVIDERRREVVTLDDMLLPGAREAFDSALHQAWQRWLADSEAGQTLNPKDWPFVTSDNVAPLKDQLAVRYDVYSLGPYVIGQPQLTIPYDALAGVLKPRFLPGGATH</sequence>
<keyword evidence="4" id="KW-1185">Reference proteome</keyword>
<evidence type="ECO:0000313" key="4">
    <source>
        <dbReference type="Proteomes" id="UP001589814"/>
    </source>
</evidence>
<dbReference type="RefSeq" id="WP_019949785.1">
    <property type="nucleotide sequence ID" value="NZ_JBHLVX010000010.1"/>
</dbReference>
<feature type="signal peptide" evidence="1">
    <location>
        <begin position="1"/>
        <end position="24"/>
    </location>
</feature>
<reference evidence="3 4" key="1">
    <citation type="submission" date="2024-09" db="EMBL/GenBank/DDBJ databases">
        <authorList>
            <person name="Sun Q."/>
            <person name="Mori K."/>
        </authorList>
    </citation>
    <scope>NUCLEOTIDE SEQUENCE [LARGE SCALE GENOMIC DNA]</scope>
    <source>
        <strain evidence="3 4">CCM 7415</strain>
    </source>
</reference>
<dbReference type="InterPro" id="IPR021729">
    <property type="entry name" value="DUF3298"/>
</dbReference>
<evidence type="ECO:0000259" key="2">
    <source>
        <dbReference type="Pfam" id="PF11738"/>
    </source>
</evidence>
<dbReference type="Gene3D" id="3.90.640.20">
    <property type="entry name" value="Heat-shock cognate protein, ATPase"/>
    <property type="match status" value="1"/>
</dbReference>
<name>A0ABV6FZQ5_9GAMM</name>
<keyword evidence="1" id="KW-0732">Signal</keyword>
<feature type="domain" description="DUF3298" evidence="2">
    <location>
        <begin position="190"/>
        <end position="266"/>
    </location>
</feature>
<dbReference type="InterPro" id="IPR037126">
    <property type="entry name" value="PdaC/RsiV-like_sf"/>
</dbReference>
<evidence type="ECO:0000256" key="1">
    <source>
        <dbReference type="SAM" id="SignalP"/>
    </source>
</evidence>
<dbReference type="Pfam" id="PF11738">
    <property type="entry name" value="DUF3298"/>
    <property type="match status" value="1"/>
</dbReference>
<organism evidence="3 4">
    <name type="scientific">Kushneria aurantia</name>
    <dbReference type="NCBI Taxonomy" id="504092"/>
    <lineage>
        <taxon>Bacteria</taxon>
        <taxon>Pseudomonadati</taxon>
        <taxon>Pseudomonadota</taxon>
        <taxon>Gammaproteobacteria</taxon>
        <taxon>Oceanospirillales</taxon>
        <taxon>Halomonadaceae</taxon>
        <taxon>Kushneria</taxon>
    </lineage>
</organism>
<proteinExistence type="predicted"/>
<protein>
    <submittedName>
        <fullName evidence="3">DUF3298 domain-containing protein</fullName>
    </submittedName>
</protein>
<dbReference type="Proteomes" id="UP001589814">
    <property type="component" value="Unassembled WGS sequence"/>
</dbReference>
<feature type="chain" id="PRO_5046712244" evidence="1">
    <location>
        <begin position="25"/>
        <end position="283"/>
    </location>
</feature>
<dbReference type="Gene3D" id="3.30.565.40">
    <property type="entry name" value="Fervidobacterium nodosum Rt17-B1 like"/>
    <property type="match status" value="1"/>
</dbReference>
<dbReference type="PROSITE" id="PS51257">
    <property type="entry name" value="PROKAR_LIPOPROTEIN"/>
    <property type="match status" value="1"/>
</dbReference>
<gene>
    <name evidence="3" type="ORF">ACFFHW_02445</name>
</gene>
<accession>A0ABV6FZQ5</accession>
<dbReference type="EMBL" id="JBHLVX010000010">
    <property type="protein sequence ID" value="MFC0266865.1"/>
    <property type="molecule type" value="Genomic_DNA"/>
</dbReference>